<dbReference type="AlphaFoldDB" id="G2PHE3"/>
<accession>G2PHE3</accession>
<protein>
    <submittedName>
        <fullName evidence="1">Uncharacterized protein</fullName>
    </submittedName>
</protein>
<organism evidence="1 2">
    <name type="scientific">Streptomyces violaceusniger (strain Tu 4113)</name>
    <dbReference type="NCBI Taxonomy" id="653045"/>
    <lineage>
        <taxon>Bacteria</taxon>
        <taxon>Bacillati</taxon>
        <taxon>Actinomycetota</taxon>
        <taxon>Actinomycetes</taxon>
        <taxon>Kitasatosporales</taxon>
        <taxon>Streptomycetaceae</taxon>
        <taxon>Streptomyces</taxon>
        <taxon>Streptomyces violaceusniger group</taxon>
    </lineage>
</organism>
<evidence type="ECO:0000313" key="1">
    <source>
        <dbReference type="EMBL" id="AEM88789.1"/>
    </source>
</evidence>
<dbReference type="EMBL" id="CP002996">
    <property type="protein sequence ID" value="AEM88789.1"/>
    <property type="molecule type" value="Genomic_DNA"/>
</dbReference>
<reference evidence="1" key="1">
    <citation type="submission" date="2011-08" db="EMBL/GenBank/DDBJ databases">
        <title>Complete sequence of plasmid 2 of Streptomyces violaceusniger Tu 4113.</title>
        <authorList>
            <consortium name="US DOE Joint Genome Institute"/>
            <person name="Lucas S."/>
            <person name="Han J."/>
            <person name="Lapidus A."/>
            <person name="Cheng J.-F."/>
            <person name="Goodwin L."/>
            <person name="Pitluck S."/>
            <person name="Peters L."/>
            <person name="Ivanova N."/>
            <person name="Daligault H."/>
            <person name="Detter J.C."/>
            <person name="Han C."/>
            <person name="Tapia R."/>
            <person name="Land M."/>
            <person name="Hauser L."/>
            <person name="Kyrpides N."/>
            <person name="Ivanova N."/>
            <person name="Pagani I."/>
            <person name="Hagen A."/>
            <person name="Katz L."/>
            <person name="Fiedler H.-P."/>
            <person name="Keasling J."/>
            <person name="Fortman J."/>
            <person name="Woyke T."/>
        </authorList>
    </citation>
    <scope>NUCLEOTIDE SEQUENCE [LARGE SCALE GENOMIC DNA]</scope>
    <source>
        <strain evidence="1">Tu 4113</strain>
        <plasmid evidence="1">pSTRVI02</plasmid>
    </source>
</reference>
<sequence length="101" mass="11845">MPRLKQAGGATHFREEREHKLAWHAKYAELADCTSCGKKDLRVRLPRTADYVGDGTARITYWHKSPETGRDCRSEVEVEDVRVVERTRRRRTRQRQTPPAR</sequence>
<dbReference type="HOGENOM" id="CLU_2290205_0_0_11"/>
<keyword evidence="2" id="KW-1185">Reference proteome</keyword>
<geneLocation type="plasmid" evidence="1 2">
    <name>pSTRVI02</name>
</geneLocation>
<proteinExistence type="predicted"/>
<gene>
    <name evidence="1" type="ORF">Strvi_0012</name>
</gene>
<keyword evidence="1" id="KW-0614">Plasmid</keyword>
<name>G2PHE3_STRV4</name>
<dbReference type="Proteomes" id="UP000008703">
    <property type="component" value="Plasmid pSTRVI02"/>
</dbReference>
<dbReference type="KEGG" id="svl:Strvi_0012"/>
<evidence type="ECO:0000313" key="2">
    <source>
        <dbReference type="Proteomes" id="UP000008703"/>
    </source>
</evidence>